<keyword evidence="2" id="KW-0732">Signal</keyword>
<dbReference type="HOGENOM" id="CLU_2311394_0_0_1"/>
<accession>F0WAY2</accession>
<gene>
    <name evidence="3" type="primary">AlNc14C48G3843</name>
    <name evidence="4" type="synonym">AlNc14C50G3947</name>
    <name evidence="3" type="ORF">ALNC14_044470</name>
    <name evidence="4" type="ORF">ALNC14_045660</name>
</gene>
<feature type="chain" id="PRO_5007655388" evidence="2">
    <location>
        <begin position="21"/>
        <end position="100"/>
    </location>
</feature>
<name>F0WAY2_9STRA</name>
<evidence type="ECO:0000313" key="3">
    <source>
        <dbReference type="EMBL" id="CCA18304.1"/>
    </source>
</evidence>
<feature type="compositionally biased region" description="Basic and acidic residues" evidence="1">
    <location>
        <begin position="67"/>
        <end position="76"/>
    </location>
</feature>
<organism evidence="3">
    <name type="scientific">Albugo laibachii Nc14</name>
    <dbReference type="NCBI Taxonomy" id="890382"/>
    <lineage>
        <taxon>Eukaryota</taxon>
        <taxon>Sar</taxon>
        <taxon>Stramenopiles</taxon>
        <taxon>Oomycota</taxon>
        <taxon>Peronosporomycetes</taxon>
        <taxon>Albuginales</taxon>
        <taxon>Albuginaceae</taxon>
        <taxon>Albugo</taxon>
    </lineage>
</organism>
<protein>
    <submittedName>
        <fullName evidence="3">AlNc14C48G3843 protein</fullName>
    </submittedName>
    <submittedName>
        <fullName evidence="4">AlNc14C50G3947 protein</fullName>
    </submittedName>
</protein>
<reference evidence="3" key="1">
    <citation type="journal article" date="2011" name="PLoS Biol.">
        <title>Gene gain and loss during evolution of obligate parasitism in the white rust pathogen of Arabidopsis thaliana.</title>
        <authorList>
            <person name="Kemen E."/>
            <person name="Gardiner A."/>
            <person name="Schultz-Larsen T."/>
            <person name="Kemen A.C."/>
            <person name="Balmuth A.L."/>
            <person name="Robert-Seilaniantz A."/>
            <person name="Bailey K."/>
            <person name="Holub E."/>
            <person name="Studholme D.J."/>
            <person name="Maclean D."/>
            <person name="Jones J.D."/>
        </authorList>
    </citation>
    <scope>NUCLEOTIDE SEQUENCE</scope>
</reference>
<evidence type="ECO:0000256" key="2">
    <source>
        <dbReference type="SAM" id="SignalP"/>
    </source>
</evidence>
<reference evidence="3" key="2">
    <citation type="submission" date="2011-02" db="EMBL/GenBank/DDBJ databases">
        <authorList>
            <person name="MacLean D."/>
        </authorList>
    </citation>
    <scope>NUCLEOTIDE SEQUENCE</scope>
</reference>
<evidence type="ECO:0000313" key="4">
    <source>
        <dbReference type="EMBL" id="CCA18423.1"/>
    </source>
</evidence>
<dbReference type="EMBL" id="FR824095">
    <property type="protein sequence ID" value="CCA18423.1"/>
    <property type="molecule type" value="Genomic_DNA"/>
</dbReference>
<dbReference type="AlphaFoldDB" id="F0WAY2"/>
<sequence>MHLYRYGTFLALHLLGRCIGATPDRKQDWTLRLRSSVPSRKKPDTSQKRPQNALAQKSVRTNAAIHDVPRQPSNEDLKIIANAESLAHDDIMHSGSPFSN</sequence>
<feature type="region of interest" description="Disordered" evidence="1">
    <location>
        <begin position="30"/>
        <end position="76"/>
    </location>
</feature>
<dbReference type="EMBL" id="FR824093">
    <property type="protein sequence ID" value="CCA18304.1"/>
    <property type="molecule type" value="Genomic_DNA"/>
</dbReference>
<proteinExistence type="predicted"/>
<evidence type="ECO:0000256" key="1">
    <source>
        <dbReference type="SAM" id="MobiDB-lite"/>
    </source>
</evidence>
<feature type="signal peptide" evidence="2">
    <location>
        <begin position="1"/>
        <end position="20"/>
    </location>
</feature>
<feature type="compositionally biased region" description="Polar residues" evidence="1">
    <location>
        <begin position="48"/>
        <end position="61"/>
    </location>
</feature>